<dbReference type="Pfam" id="PF02875">
    <property type="entry name" value="Mur_ligase_C"/>
    <property type="match status" value="1"/>
</dbReference>
<keyword evidence="2" id="KW-0133">Cell shape</keyword>
<dbReference type="GO" id="GO:0071555">
    <property type="term" value="P:cell wall organization"/>
    <property type="evidence" value="ECO:0007669"/>
    <property type="project" value="UniProtKB-KW"/>
</dbReference>
<name>A0A2H0WSD1_9BACT</name>
<dbReference type="UniPathway" id="UPA00219"/>
<dbReference type="AlphaFoldDB" id="A0A2H0WSD1"/>
<protein>
    <recommendedName>
        <fullName evidence="7">UDP-N-acetylmuramoyl-L-alanyl-D-glutamate--2, 6-diaminopimelate ligase</fullName>
    </recommendedName>
</protein>
<feature type="domain" description="Mur ligase C-terminal" evidence="3">
    <location>
        <begin position="239"/>
        <end position="383"/>
    </location>
</feature>
<dbReference type="Proteomes" id="UP000231198">
    <property type="component" value="Unassembled WGS sequence"/>
</dbReference>
<feature type="domain" description="Mur ligase central" evidence="4">
    <location>
        <begin position="34"/>
        <end position="189"/>
    </location>
</feature>
<dbReference type="GO" id="GO:0051301">
    <property type="term" value="P:cell division"/>
    <property type="evidence" value="ECO:0007669"/>
    <property type="project" value="UniProtKB-KW"/>
</dbReference>
<dbReference type="NCBIfam" id="TIGR01085">
    <property type="entry name" value="murE"/>
    <property type="match status" value="1"/>
</dbReference>
<evidence type="ECO:0000259" key="3">
    <source>
        <dbReference type="Pfam" id="PF02875"/>
    </source>
</evidence>
<dbReference type="InterPro" id="IPR036615">
    <property type="entry name" value="Mur_ligase_C_dom_sf"/>
</dbReference>
<dbReference type="InterPro" id="IPR005761">
    <property type="entry name" value="UDP-N-AcMur-Glu-dNH2Pim_ligase"/>
</dbReference>
<proteinExistence type="inferred from homology"/>
<dbReference type="SUPFAM" id="SSF53244">
    <property type="entry name" value="MurD-like peptide ligases, peptide-binding domain"/>
    <property type="match status" value="1"/>
</dbReference>
<dbReference type="Pfam" id="PF08245">
    <property type="entry name" value="Mur_ligase_M"/>
    <property type="match status" value="1"/>
</dbReference>
<dbReference type="InterPro" id="IPR004101">
    <property type="entry name" value="Mur_ligase_C"/>
</dbReference>
<dbReference type="GO" id="GO:0016881">
    <property type="term" value="F:acid-amino acid ligase activity"/>
    <property type="evidence" value="ECO:0007669"/>
    <property type="project" value="InterPro"/>
</dbReference>
<keyword evidence="2" id="KW-0961">Cell wall biogenesis/degradation</keyword>
<accession>A0A2H0WSD1</accession>
<dbReference type="Gene3D" id="3.90.190.20">
    <property type="entry name" value="Mur ligase, C-terminal domain"/>
    <property type="match status" value="1"/>
</dbReference>
<dbReference type="GO" id="GO:0008360">
    <property type="term" value="P:regulation of cell shape"/>
    <property type="evidence" value="ECO:0007669"/>
    <property type="project" value="UniProtKB-KW"/>
</dbReference>
<keyword evidence="2" id="KW-0131">Cell cycle</keyword>
<evidence type="ECO:0000256" key="1">
    <source>
        <dbReference type="ARBA" id="ARBA00005898"/>
    </source>
</evidence>
<comment type="subcellular location">
    <subcellularLocation>
        <location evidence="2">Cytoplasm</location>
    </subcellularLocation>
</comment>
<dbReference type="Gene3D" id="3.40.1190.10">
    <property type="entry name" value="Mur-like, catalytic domain"/>
    <property type="match status" value="1"/>
</dbReference>
<comment type="similarity">
    <text evidence="1">Belongs to the MurCDEF family. MurE subfamily.</text>
</comment>
<dbReference type="GO" id="GO:0005524">
    <property type="term" value="F:ATP binding"/>
    <property type="evidence" value="ECO:0007669"/>
    <property type="project" value="InterPro"/>
</dbReference>
<reference evidence="6" key="1">
    <citation type="submission" date="2017-09" db="EMBL/GenBank/DDBJ databases">
        <title>Depth-based differentiation of microbial function through sediment-hosted aquifers and enrichment of novel symbionts in the deep terrestrial subsurface.</title>
        <authorList>
            <person name="Probst A.J."/>
            <person name="Ladd B."/>
            <person name="Jarett J.K."/>
            <person name="Geller-Mcgrath D.E."/>
            <person name="Sieber C.M.K."/>
            <person name="Emerson J.B."/>
            <person name="Anantharaman K."/>
            <person name="Thomas B.C."/>
            <person name="Malmstrom R."/>
            <person name="Stieglmeier M."/>
            <person name="Klingl A."/>
            <person name="Woyke T."/>
            <person name="Ryan C.M."/>
            <person name="Banfield J.F."/>
        </authorList>
    </citation>
    <scope>NUCLEOTIDE SEQUENCE [LARGE SCALE GENOMIC DNA]</scope>
</reference>
<evidence type="ECO:0000259" key="4">
    <source>
        <dbReference type="Pfam" id="PF08245"/>
    </source>
</evidence>
<organism evidence="5 6">
    <name type="scientific">Candidatus Roizmanbacteria bacterium CG09_land_8_20_14_0_10_41_9</name>
    <dbReference type="NCBI Taxonomy" id="1974850"/>
    <lineage>
        <taxon>Bacteria</taxon>
        <taxon>Candidatus Roizmaniibacteriota</taxon>
    </lineage>
</organism>
<dbReference type="EMBL" id="PEZG01000063">
    <property type="protein sequence ID" value="PIS15570.1"/>
    <property type="molecule type" value="Genomic_DNA"/>
</dbReference>
<evidence type="ECO:0000256" key="2">
    <source>
        <dbReference type="RuleBase" id="RU004135"/>
    </source>
</evidence>
<dbReference type="GO" id="GO:0005737">
    <property type="term" value="C:cytoplasm"/>
    <property type="evidence" value="ECO:0007669"/>
    <property type="project" value="UniProtKB-SubCell"/>
</dbReference>
<comment type="caution">
    <text evidence="5">The sequence shown here is derived from an EMBL/GenBank/DDBJ whole genome shotgun (WGS) entry which is preliminary data.</text>
</comment>
<dbReference type="SUPFAM" id="SSF53623">
    <property type="entry name" value="MurD-like peptide ligases, catalytic domain"/>
    <property type="match status" value="1"/>
</dbReference>
<evidence type="ECO:0000313" key="6">
    <source>
        <dbReference type="Proteomes" id="UP000231198"/>
    </source>
</evidence>
<dbReference type="PANTHER" id="PTHR23135:SF4">
    <property type="entry name" value="UDP-N-ACETYLMURAMOYL-L-ALANYL-D-GLUTAMATE--2,6-DIAMINOPIMELATE LIGASE MURE HOMOLOG, CHLOROPLASTIC"/>
    <property type="match status" value="1"/>
</dbReference>
<sequence length="410" mass="46342">MLIRRLKNITHLLLALAANIYYGFPSRKVTVIGITGTDGKSTTVHLLYHILKESSRKVSMVSTIRANIGDSVIDTGLHTTTPNPFLIQKLLRKSADLGDEFFILEVTSHALDQNRIFGVRFAMGILTNVTPEHLDYHKDFDSYIKTKSLLLLRSRVSLINRDDSSTRKVLEILNKYKKPWYEYGAHKNGSLQRYIEKEIPLATGYNLYNYIVAYEVAVQLGVKSEDAKHALKTFQLPEGRLEVVFNKKFKVIVDFAHTPNAIHNVLEVIRSLHMRTGNRLIHVFGAAGLRDSQKRPLMGENSSTFSDGIILTEEDYRTEDPLEISAQIAKGIEKNGWVFVPPEKMTLGNGKKYYTVIIDRKKAIEKALSIAQSGDVIVITGKGHEQSLCRGKKEFPWSDRKTVQEIAVNT</sequence>
<keyword evidence="2" id="KW-0573">Peptidoglycan synthesis</keyword>
<evidence type="ECO:0000313" key="5">
    <source>
        <dbReference type="EMBL" id="PIS15570.1"/>
    </source>
</evidence>
<dbReference type="InterPro" id="IPR036565">
    <property type="entry name" value="Mur-like_cat_sf"/>
</dbReference>
<evidence type="ECO:0008006" key="7">
    <source>
        <dbReference type="Google" id="ProtNLM"/>
    </source>
</evidence>
<gene>
    <name evidence="5" type="ORF">COT62_02990</name>
</gene>
<keyword evidence="2" id="KW-0132">Cell division</keyword>
<dbReference type="GO" id="GO:0009252">
    <property type="term" value="P:peptidoglycan biosynthetic process"/>
    <property type="evidence" value="ECO:0007669"/>
    <property type="project" value="UniProtKB-UniPathway"/>
</dbReference>
<dbReference type="PANTHER" id="PTHR23135">
    <property type="entry name" value="MUR LIGASE FAMILY MEMBER"/>
    <property type="match status" value="1"/>
</dbReference>
<dbReference type="InterPro" id="IPR013221">
    <property type="entry name" value="Mur_ligase_cen"/>
</dbReference>
<comment type="pathway">
    <text evidence="2">Cell wall biogenesis; peptidoglycan biosynthesis.</text>
</comment>